<dbReference type="InterPro" id="IPR036709">
    <property type="entry name" value="Autotransporte_beta_dom_sf"/>
</dbReference>
<evidence type="ECO:0000313" key="4">
    <source>
        <dbReference type="Proteomes" id="UP000186313"/>
    </source>
</evidence>
<evidence type="ECO:0000256" key="2">
    <source>
        <dbReference type="SAM" id="SignalP"/>
    </source>
</evidence>
<dbReference type="SUPFAM" id="SSF103515">
    <property type="entry name" value="Autotransporter"/>
    <property type="match status" value="1"/>
</dbReference>
<protein>
    <recommendedName>
        <fullName evidence="5">Porin</fullName>
    </recommendedName>
</protein>
<dbReference type="InterPro" id="IPR053713">
    <property type="entry name" value="Bact_OM_Channel_sf"/>
</dbReference>
<evidence type="ECO:0000313" key="3">
    <source>
        <dbReference type="EMBL" id="OLQ92317.1"/>
    </source>
</evidence>
<proteinExistence type="predicted"/>
<comment type="caution">
    <text evidence="3">The sequence shown here is derived from an EMBL/GenBank/DDBJ whole genome shotgun (WGS) entry which is preliminary data.</text>
</comment>
<accession>A0A1Q9HNC2</accession>
<dbReference type="Proteomes" id="UP000186313">
    <property type="component" value="Unassembled WGS sequence"/>
</dbReference>
<feature type="chain" id="PRO_5013226261" description="Porin" evidence="2">
    <location>
        <begin position="23"/>
        <end position="250"/>
    </location>
</feature>
<name>A0A1Q9HNC2_9VIBR</name>
<sequence>MKKLAVTSAVLAALMGAAPAIAGITLDVYGERVTGTEKNEGLFGESSAKQGVELAYGYENLTLSAEATTGKDLDLGASYKFELGENFYLKPSAGYVYKWNKKDADFNKGVVSQYGNKTNVAKFGVEAGAAFGDFFTSARYRIDTNLDKTGLSINNTKVGEARGSIGRTDLLVGYNLENVTLTAKGIHKSQLNKDLRQINDNELVKNKNSFWSSELKATFTGYEGVAPYIQYAHNHDNHDNAIKLGAKFSF</sequence>
<dbReference type="Gene3D" id="2.40.160.40">
    <property type="entry name" value="monomeric porin ompg"/>
    <property type="match status" value="1"/>
</dbReference>
<dbReference type="RefSeq" id="WP_075706480.1">
    <property type="nucleotide sequence ID" value="NZ_MJMJ01000004.1"/>
</dbReference>
<organism evidence="3 4">
    <name type="scientific">Vibrio panuliri</name>
    <dbReference type="NCBI Taxonomy" id="1381081"/>
    <lineage>
        <taxon>Bacteria</taxon>
        <taxon>Pseudomonadati</taxon>
        <taxon>Pseudomonadota</taxon>
        <taxon>Gammaproteobacteria</taxon>
        <taxon>Vibrionales</taxon>
        <taxon>Vibrionaceae</taxon>
        <taxon>Vibrio</taxon>
    </lineage>
</organism>
<reference evidence="3 4" key="1">
    <citation type="submission" date="2016-09" db="EMBL/GenBank/DDBJ databases">
        <title>Genomic Taxonomy of the Vibrionaceae.</title>
        <authorList>
            <person name="Gonzalez-Castillo A."/>
            <person name="Gomez-Gil B."/>
            <person name="Enciso-Ibarra K."/>
        </authorList>
    </citation>
    <scope>NUCLEOTIDE SEQUENCE [LARGE SCALE GENOMIC DNA]</scope>
    <source>
        <strain evidence="3 4">CAIM 703</strain>
    </source>
</reference>
<evidence type="ECO:0000256" key="1">
    <source>
        <dbReference type="ARBA" id="ARBA00022729"/>
    </source>
</evidence>
<dbReference type="OrthoDB" id="5906680at2"/>
<dbReference type="EMBL" id="MJMJ01000004">
    <property type="protein sequence ID" value="OLQ92317.1"/>
    <property type="molecule type" value="Genomic_DNA"/>
</dbReference>
<keyword evidence="1 2" id="KW-0732">Signal</keyword>
<gene>
    <name evidence="3" type="ORF">BIY22_16010</name>
</gene>
<feature type="signal peptide" evidence="2">
    <location>
        <begin position="1"/>
        <end position="22"/>
    </location>
</feature>
<evidence type="ECO:0008006" key="5">
    <source>
        <dbReference type="Google" id="ProtNLM"/>
    </source>
</evidence>
<dbReference type="AlphaFoldDB" id="A0A1Q9HNC2"/>